<dbReference type="EC" id="2.7.7.72" evidence="13"/>
<comment type="similarity">
    <text evidence="9">Belongs to the tRNA nucleotidyltransferase/poly(A) polymerase family.</text>
</comment>
<comment type="cofactor">
    <cofactor evidence="1">
        <name>Mg(2+)</name>
        <dbReference type="ChEBI" id="CHEBI:18420"/>
    </cofactor>
</comment>
<keyword evidence="8 9" id="KW-0694">RNA-binding</keyword>
<dbReference type="InterPro" id="IPR050264">
    <property type="entry name" value="Bact_CCA-adding_enz_type3_sf"/>
</dbReference>
<protein>
    <submittedName>
        <fullName evidence="13">CCA tRNA nucleotidyltransferase</fullName>
        <ecNumber evidence="13">2.7.7.72</ecNumber>
    </submittedName>
</protein>
<evidence type="ECO:0000259" key="12">
    <source>
        <dbReference type="Pfam" id="PF13735"/>
    </source>
</evidence>
<dbReference type="GO" id="GO:0000049">
    <property type="term" value="F:tRNA binding"/>
    <property type="evidence" value="ECO:0007669"/>
    <property type="project" value="TreeGrafter"/>
</dbReference>
<evidence type="ECO:0000256" key="6">
    <source>
        <dbReference type="ARBA" id="ARBA00022741"/>
    </source>
</evidence>
<evidence type="ECO:0000313" key="14">
    <source>
        <dbReference type="Proteomes" id="UP000487649"/>
    </source>
</evidence>
<dbReference type="Pfam" id="PF12627">
    <property type="entry name" value="PolyA_pol_RNAbd"/>
    <property type="match status" value="1"/>
</dbReference>
<dbReference type="RefSeq" id="WP_006785417.1">
    <property type="nucleotide sequence ID" value="NZ_JAMQUV010000021.1"/>
</dbReference>
<dbReference type="CDD" id="cd05398">
    <property type="entry name" value="NT_ClassII-CCAase"/>
    <property type="match status" value="1"/>
</dbReference>
<comment type="caution">
    <text evidence="13">The sequence shown here is derived from an EMBL/GenBank/DDBJ whole genome shotgun (WGS) entry which is preliminary data.</text>
</comment>
<dbReference type="PANTHER" id="PTHR46173:SF1">
    <property type="entry name" value="CCA TRNA NUCLEOTIDYLTRANSFERASE 1, MITOCHONDRIAL"/>
    <property type="match status" value="1"/>
</dbReference>
<name>A0A9X4XD07_9FIRM</name>
<keyword evidence="6" id="KW-0547">Nucleotide-binding</keyword>
<dbReference type="InterPro" id="IPR002646">
    <property type="entry name" value="PolA_pol_head_dom"/>
</dbReference>
<keyword evidence="3" id="KW-0819">tRNA processing</keyword>
<evidence type="ECO:0000256" key="4">
    <source>
        <dbReference type="ARBA" id="ARBA00022695"/>
    </source>
</evidence>
<dbReference type="Proteomes" id="UP000487649">
    <property type="component" value="Unassembled WGS sequence"/>
</dbReference>
<dbReference type="SUPFAM" id="SSF81301">
    <property type="entry name" value="Nucleotidyltransferase"/>
    <property type="match status" value="1"/>
</dbReference>
<feature type="domain" description="tRNA nucleotidyltransferase/poly(A) polymerase RNA and SrmB- binding" evidence="11">
    <location>
        <begin position="168"/>
        <end position="222"/>
    </location>
</feature>
<dbReference type="Pfam" id="PF01743">
    <property type="entry name" value="PolyA_pol"/>
    <property type="match status" value="1"/>
</dbReference>
<keyword evidence="5" id="KW-0479">Metal-binding</keyword>
<dbReference type="InterPro" id="IPR032828">
    <property type="entry name" value="PolyA_RNA-bd"/>
</dbReference>
<organism evidence="13 14">
    <name type="scientific">Turicibacter sanguinis</name>
    <dbReference type="NCBI Taxonomy" id="154288"/>
    <lineage>
        <taxon>Bacteria</taxon>
        <taxon>Bacillati</taxon>
        <taxon>Bacillota</taxon>
        <taxon>Erysipelotrichia</taxon>
        <taxon>Erysipelotrichales</taxon>
        <taxon>Turicibacteraceae</taxon>
        <taxon>Turicibacter</taxon>
    </lineage>
</organism>
<dbReference type="Gene3D" id="1.10.3090.10">
    <property type="entry name" value="cca-adding enzyme, domain 2"/>
    <property type="match status" value="1"/>
</dbReference>
<evidence type="ECO:0000256" key="1">
    <source>
        <dbReference type="ARBA" id="ARBA00001946"/>
    </source>
</evidence>
<proteinExistence type="inferred from homology"/>
<dbReference type="InterPro" id="IPR032810">
    <property type="entry name" value="CCA-adding_enz_C"/>
</dbReference>
<reference evidence="13 14" key="1">
    <citation type="journal article" date="2019" name="Nat. Med.">
        <title>A library of human gut bacterial isolates paired with longitudinal multiomics data enables mechanistic microbiome research.</title>
        <authorList>
            <person name="Poyet M."/>
            <person name="Groussin M."/>
            <person name="Gibbons S.M."/>
            <person name="Avila-Pacheco J."/>
            <person name="Jiang X."/>
            <person name="Kearney S.M."/>
            <person name="Perrotta A.R."/>
            <person name="Berdy B."/>
            <person name="Zhao S."/>
            <person name="Lieberman T.D."/>
            <person name="Swanson P.K."/>
            <person name="Smith M."/>
            <person name="Roesemann S."/>
            <person name="Alexander J.E."/>
            <person name="Rich S.A."/>
            <person name="Livny J."/>
            <person name="Vlamakis H."/>
            <person name="Clish C."/>
            <person name="Bullock K."/>
            <person name="Deik A."/>
            <person name="Scott J."/>
            <person name="Pierce K.A."/>
            <person name="Xavier R.J."/>
            <person name="Alm E.J."/>
        </authorList>
    </citation>
    <scope>NUCLEOTIDE SEQUENCE [LARGE SCALE GENOMIC DNA]</scope>
    <source>
        <strain evidence="13 14">BIOML-A198</strain>
    </source>
</reference>
<gene>
    <name evidence="13" type="ORF">GMA92_02680</name>
</gene>
<evidence type="ECO:0000259" key="11">
    <source>
        <dbReference type="Pfam" id="PF12627"/>
    </source>
</evidence>
<dbReference type="GO" id="GO:0004810">
    <property type="term" value="F:CCA tRNA nucleotidyltransferase activity"/>
    <property type="evidence" value="ECO:0007669"/>
    <property type="project" value="UniProtKB-EC"/>
</dbReference>
<evidence type="ECO:0000256" key="2">
    <source>
        <dbReference type="ARBA" id="ARBA00022679"/>
    </source>
</evidence>
<evidence type="ECO:0000256" key="3">
    <source>
        <dbReference type="ARBA" id="ARBA00022694"/>
    </source>
</evidence>
<dbReference type="Gene3D" id="1.10.246.80">
    <property type="match status" value="1"/>
</dbReference>
<keyword evidence="7" id="KW-0460">Magnesium</keyword>
<feature type="domain" description="Poly A polymerase head" evidence="10">
    <location>
        <begin position="21"/>
        <end position="140"/>
    </location>
</feature>
<evidence type="ECO:0000256" key="8">
    <source>
        <dbReference type="ARBA" id="ARBA00022884"/>
    </source>
</evidence>
<evidence type="ECO:0000313" key="13">
    <source>
        <dbReference type="EMBL" id="MTK20345.1"/>
    </source>
</evidence>
<dbReference type="GO" id="GO:0000166">
    <property type="term" value="F:nucleotide binding"/>
    <property type="evidence" value="ECO:0007669"/>
    <property type="project" value="UniProtKB-KW"/>
</dbReference>
<keyword evidence="4 13" id="KW-0548">Nucleotidyltransferase</keyword>
<dbReference type="PANTHER" id="PTHR46173">
    <property type="entry name" value="CCA TRNA NUCLEOTIDYLTRANSFERASE 1, MITOCHONDRIAL"/>
    <property type="match status" value="1"/>
</dbReference>
<evidence type="ECO:0000259" key="10">
    <source>
        <dbReference type="Pfam" id="PF01743"/>
    </source>
</evidence>
<dbReference type="GO" id="GO:0008033">
    <property type="term" value="P:tRNA processing"/>
    <property type="evidence" value="ECO:0007669"/>
    <property type="project" value="UniProtKB-KW"/>
</dbReference>
<dbReference type="NCBIfam" id="NF009814">
    <property type="entry name" value="PRK13299.1"/>
    <property type="match status" value="1"/>
</dbReference>
<dbReference type="GO" id="GO:0046872">
    <property type="term" value="F:metal ion binding"/>
    <property type="evidence" value="ECO:0007669"/>
    <property type="project" value="UniProtKB-KW"/>
</dbReference>
<dbReference type="InterPro" id="IPR043519">
    <property type="entry name" value="NT_sf"/>
</dbReference>
<accession>A0A9X4XD07</accession>
<keyword evidence="2 9" id="KW-0808">Transferase</keyword>
<dbReference type="EMBL" id="WMQE01000004">
    <property type="protein sequence ID" value="MTK20345.1"/>
    <property type="molecule type" value="Genomic_DNA"/>
</dbReference>
<evidence type="ECO:0000256" key="9">
    <source>
        <dbReference type="RuleBase" id="RU003953"/>
    </source>
</evidence>
<dbReference type="AlphaFoldDB" id="A0A9X4XD07"/>
<evidence type="ECO:0000256" key="5">
    <source>
        <dbReference type="ARBA" id="ARBA00022723"/>
    </source>
</evidence>
<feature type="domain" description="CCA-adding enzyme C-terminal" evidence="12">
    <location>
        <begin position="246"/>
        <end position="371"/>
    </location>
</feature>
<evidence type="ECO:0000256" key="7">
    <source>
        <dbReference type="ARBA" id="ARBA00022842"/>
    </source>
</evidence>
<dbReference type="Pfam" id="PF13735">
    <property type="entry name" value="tRNA_NucTran2_2"/>
    <property type="match status" value="1"/>
</dbReference>
<dbReference type="Gene3D" id="3.30.460.10">
    <property type="entry name" value="Beta Polymerase, domain 2"/>
    <property type="match status" value="1"/>
</dbReference>
<sequence>MSLIRVGKVVLNRLIENGYEAYFVGGMVRDRLLGRDIYDIDITTSAKPDVVIGLFEKTIQTGIKHGTVTVMIEGIPVEVTTFRVEEAYEDFRRPSEVRFTSSLIEDLKRRDFTMNAIAESIDGTLEDPFHGLKDLSNRQIKAVGEAKERFIEDPLRMLRGLRFMSKLGFELEDETSKAIGEVGALIEHISKERIKKEIEGMVSGEFSLKAFNLLIHTPLCDSITYFKELKRYSSSNLARLEEGVELFALIGLTVEEMEDYLKAWPFSNVEKRMIKAIRECYNKQLPPQYIQYKYKEDLALHYHRIQNVLKQSVEKFELRELPITDRKELAIEVADIIQWINHPKGPWLSQLLEALEFEVVMGTLENEVVSLRNYIQQLGEGYEIKK</sequence>
<dbReference type="SUPFAM" id="SSF81891">
    <property type="entry name" value="Poly A polymerase C-terminal region-like"/>
    <property type="match status" value="1"/>
</dbReference>